<evidence type="ECO:0000313" key="2">
    <source>
        <dbReference type="WBParaSite" id="nRc.2.0.1.t44239-RA"/>
    </source>
</evidence>
<name>A0A915L3A0_ROMCU</name>
<protein>
    <submittedName>
        <fullName evidence="2">Uncharacterized protein</fullName>
    </submittedName>
</protein>
<dbReference type="Proteomes" id="UP000887565">
    <property type="component" value="Unplaced"/>
</dbReference>
<keyword evidence="1" id="KW-1185">Reference proteome</keyword>
<accession>A0A915L3A0</accession>
<reference evidence="2" key="1">
    <citation type="submission" date="2022-11" db="UniProtKB">
        <authorList>
            <consortium name="WormBaseParasite"/>
        </authorList>
    </citation>
    <scope>IDENTIFICATION</scope>
</reference>
<evidence type="ECO:0000313" key="1">
    <source>
        <dbReference type="Proteomes" id="UP000887565"/>
    </source>
</evidence>
<proteinExistence type="predicted"/>
<sequence>MAAKRKNLYRKEYSKDFDGIKKSREGETLTFCSYCSSDIDIGSTVAQAIMEYMTTFKKIRKKICYPGILGLISGLKVVPCTRMIGTVRIMNDREKVIDWQNIQTNNIINH</sequence>
<dbReference type="WBParaSite" id="nRc.2.0.1.t44239-RA">
    <property type="protein sequence ID" value="nRc.2.0.1.t44239-RA"/>
    <property type="gene ID" value="nRc.2.0.1.g44239"/>
</dbReference>
<organism evidence="1 2">
    <name type="scientific">Romanomermis culicivorax</name>
    <name type="common">Nematode worm</name>
    <dbReference type="NCBI Taxonomy" id="13658"/>
    <lineage>
        <taxon>Eukaryota</taxon>
        <taxon>Metazoa</taxon>
        <taxon>Ecdysozoa</taxon>
        <taxon>Nematoda</taxon>
        <taxon>Enoplea</taxon>
        <taxon>Dorylaimia</taxon>
        <taxon>Mermithida</taxon>
        <taxon>Mermithoidea</taxon>
        <taxon>Mermithidae</taxon>
        <taxon>Romanomermis</taxon>
    </lineage>
</organism>
<dbReference type="AlphaFoldDB" id="A0A915L3A0"/>